<evidence type="ECO:0000313" key="18">
    <source>
        <dbReference type="Proteomes" id="UP000184109"/>
    </source>
</evidence>
<evidence type="ECO:0000256" key="1">
    <source>
        <dbReference type="ARBA" id="ARBA00004571"/>
    </source>
</evidence>
<dbReference type="RefSeq" id="WP_159431409.1">
    <property type="nucleotide sequence ID" value="NZ_FQXQ01000002.1"/>
</dbReference>
<dbReference type="SUPFAM" id="SSF49464">
    <property type="entry name" value="Carboxypeptidase regulatory domain-like"/>
    <property type="match status" value="1"/>
</dbReference>
<dbReference type="InterPro" id="IPR037066">
    <property type="entry name" value="Plug_dom_sf"/>
</dbReference>
<name>A0A1M5TYK9_9FLAO</name>
<comment type="subcellular location">
    <subcellularLocation>
        <location evidence="1 12">Cell outer membrane</location>
        <topology evidence="1 12">Multi-pass membrane protein</topology>
    </subcellularLocation>
</comment>
<keyword evidence="3 12" id="KW-1134">Transmembrane beta strand</keyword>
<dbReference type="Pfam" id="PF00593">
    <property type="entry name" value="TonB_dep_Rec_b-barrel"/>
    <property type="match status" value="2"/>
</dbReference>
<evidence type="ECO:0000259" key="15">
    <source>
        <dbReference type="Pfam" id="PF00593"/>
    </source>
</evidence>
<dbReference type="Gene3D" id="2.170.130.10">
    <property type="entry name" value="TonB-dependent receptor, plug domain"/>
    <property type="match status" value="1"/>
</dbReference>
<dbReference type="GO" id="GO:0009279">
    <property type="term" value="C:cell outer membrane"/>
    <property type="evidence" value="ECO:0007669"/>
    <property type="project" value="UniProtKB-SubCell"/>
</dbReference>
<dbReference type="PANTHER" id="PTHR32552">
    <property type="entry name" value="FERRICHROME IRON RECEPTOR-RELATED"/>
    <property type="match status" value="1"/>
</dbReference>
<dbReference type="InterPro" id="IPR039426">
    <property type="entry name" value="TonB-dep_rcpt-like"/>
</dbReference>
<keyword evidence="6 14" id="KW-0732">Signal</keyword>
<dbReference type="Pfam" id="PF13715">
    <property type="entry name" value="CarbopepD_reg_2"/>
    <property type="match status" value="1"/>
</dbReference>
<keyword evidence="2 12" id="KW-0813">Transport</keyword>
<feature type="signal peptide" evidence="14">
    <location>
        <begin position="1"/>
        <end position="24"/>
    </location>
</feature>
<dbReference type="PROSITE" id="PS52016">
    <property type="entry name" value="TONB_DEPENDENT_REC_3"/>
    <property type="match status" value="1"/>
</dbReference>
<dbReference type="Gene3D" id="2.60.40.1120">
    <property type="entry name" value="Carboxypeptidase-like, regulatory domain"/>
    <property type="match status" value="1"/>
</dbReference>
<feature type="domain" description="TonB-dependent receptor plug" evidence="16">
    <location>
        <begin position="122"/>
        <end position="235"/>
    </location>
</feature>
<dbReference type="AlphaFoldDB" id="A0A1M5TYK9"/>
<dbReference type="OrthoDB" id="1122665at2"/>
<evidence type="ECO:0000256" key="14">
    <source>
        <dbReference type="SAM" id="SignalP"/>
    </source>
</evidence>
<feature type="chain" id="PRO_5009914091" evidence="14">
    <location>
        <begin position="25"/>
        <end position="944"/>
    </location>
</feature>
<keyword evidence="11 12" id="KW-0998">Cell outer membrane</keyword>
<dbReference type="PANTHER" id="PTHR32552:SF89">
    <property type="entry name" value="CATECHOLATE SIDEROPHORE RECEPTOR FIU"/>
    <property type="match status" value="1"/>
</dbReference>
<evidence type="ECO:0000256" key="6">
    <source>
        <dbReference type="ARBA" id="ARBA00022729"/>
    </source>
</evidence>
<comment type="similarity">
    <text evidence="12 13">Belongs to the TonB-dependent receptor family.</text>
</comment>
<dbReference type="STRING" id="1195760.SAMN05444281_0923"/>
<dbReference type="Gene3D" id="2.40.170.20">
    <property type="entry name" value="TonB-dependent receptor, beta-barrel domain"/>
    <property type="match status" value="2"/>
</dbReference>
<dbReference type="InterPro" id="IPR012910">
    <property type="entry name" value="Plug_dom"/>
</dbReference>
<sequence>MRNSIQFKWGVLLMLLFSVSSIVAQTTISGNVKDQNGEPLLGVTVLLKGTSQGTATDFDGNYVIKNIENGTYTVVAEYLGYTKYSKKIVAQGNNISLNIVLQSSSESLDEVIITGVATPKSKIESSVSVTTMKPATITQSAPRSTAEIFRTIPGIRSESSGGEGNSNIAVRGVPISSGGSKYVQLQEDGLPVLLYGDIAFGTADIFTRFDNNVAKIEAIRGGSASTLTSNGPGGIINIISKTGEVEGGSIGTTFGVDYNSFRTDFDYGTEINDGLFIHTGGFYRVGEGIRTTGFTANNGGQLKVSLTKKFDNGHIRLYAKYLNDRTAAYMPVPIKVTGTNANPTWNNAPGFNATRGSIHTANLTQTLRTGPDGVTKRGHVTDGMHPVSTSVGFEASFDLDNDWKISNNGRFSMNKGGFITPFVESVGTATDMETKLTGALTYADTGNAVEANTLVSRIHMFDVELNNLNNFMNDVKLAKTIDNISITAGYFKSIQNISMSWMWNTYVQDASDDNARLINVDGLSENGLLNYGTPAWGNLHRNYDTQYNVSAPYAQVSVDATENLTIDASIRYDMGKVSGSFAGGKEGAIDVNGDGTISTPEQTAHVIDNANPTGVDYDYNYVSYSAGVNYKFSDDQSVFVRYSKGASAKSDRILFSGLDYLDGDKINALDFLSQAELGFKRNLRRGAVYATAFYATTNEEGGFEATSNSIIENDYKSMGLELEGFYNFGDFNLRGAVTYTNAEITSGANKGNKPRRQPDFIYNIMPSYNFGSVKQNSIGLRFEATSNSIIENDYKSMGLELEGFYNFGDFNLRGAVTYTNAEITSGANKGNKPRRQPDFIYNIMPSYNFGSVKQNSIGLSFVGQSKAYAQDANELVMPSFVVTSGFVNYAITESLNVNLSVNNILDVIAVTEAEEGSITDNQVNYVRGRTLPGRSISLALKYQF</sequence>
<evidence type="ECO:0000313" key="17">
    <source>
        <dbReference type="EMBL" id="SHH55741.1"/>
    </source>
</evidence>
<dbReference type="Pfam" id="PF07715">
    <property type="entry name" value="Plug"/>
    <property type="match status" value="1"/>
</dbReference>
<keyword evidence="5 12" id="KW-0812">Transmembrane</keyword>
<feature type="domain" description="TonB-dependent receptor-like beta-barrel" evidence="15">
    <location>
        <begin position="339"/>
        <end position="787"/>
    </location>
</feature>
<accession>A0A1M5TYK9</accession>
<protein>
    <submittedName>
        <fullName evidence="17">Outer membrane insertion C-terminal signal</fullName>
    </submittedName>
</protein>
<evidence type="ECO:0000256" key="5">
    <source>
        <dbReference type="ARBA" id="ARBA00022692"/>
    </source>
</evidence>
<dbReference type="Proteomes" id="UP000184109">
    <property type="component" value="Unassembled WGS sequence"/>
</dbReference>
<evidence type="ECO:0000256" key="12">
    <source>
        <dbReference type="PROSITE-ProRule" id="PRU01360"/>
    </source>
</evidence>
<keyword evidence="9 13" id="KW-0798">TonB box</keyword>
<evidence type="ECO:0000256" key="7">
    <source>
        <dbReference type="ARBA" id="ARBA00023004"/>
    </source>
</evidence>
<keyword evidence="7" id="KW-0408">Iron</keyword>
<feature type="domain" description="TonB-dependent receptor-like beta-barrel" evidence="15">
    <location>
        <begin position="792"/>
        <end position="904"/>
    </location>
</feature>
<evidence type="ECO:0000256" key="13">
    <source>
        <dbReference type="RuleBase" id="RU003357"/>
    </source>
</evidence>
<evidence type="ECO:0000256" key="8">
    <source>
        <dbReference type="ARBA" id="ARBA00023065"/>
    </source>
</evidence>
<dbReference type="InterPro" id="IPR000531">
    <property type="entry name" value="Beta-barrel_TonB"/>
</dbReference>
<reference evidence="18" key="1">
    <citation type="submission" date="2016-11" db="EMBL/GenBank/DDBJ databases">
        <authorList>
            <person name="Varghese N."/>
            <person name="Submissions S."/>
        </authorList>
    </citation>
    <scope>NUCLEOTIDE SEQUENCE [LARGE SCALE GENOMIC DNA]</scope>
    <source>
        <strain evidence="18">DSM 100572</strain>
    </source>
</reference>
<dbReference type="EMBL" id="FQXQ01000002">
    <property type="protein sequence ID" value="SHH55741.1"/>
    <property type="molecule type" value="Genomic_DNA"/>
</dbReference>
<gene>
    <name evidence="17" type="ORF">SAMN05444281_0923</name>
</gene>
<evidence type="ECO:0000256" key="2">
    <source>
        <dbReference type="ARBA" id="ARBA00022448"/>
    </source>
</evidence>
<keyword evidence="18" id="KW-1185">Reference proteome</keyword>
<evidence type="ECO:0000256" key="3">
    <source>
        <dbReference type="ARBA" id="ARBA00022452"/>
    </source>
</evidence>
<dbReference type="InterPro" id="IPR036942">
    <property type="entry name" value="Beta-barrel_TonB_sf"/>
</dbReference>
<keyword evidence="8" id="KW-0406">Ion transport</keyword>
<evidence type="ECO:0000259" key="16">
    <source>
        <dbReference type="Pfam" id="PF07715"/>
    </source>
</evidence>
<evidence type="ECO:0000256" key="9">
    <source>
        <dbReference type="ARBA" id="ARBA00023077"/>
    </source>
</evidence>
<dbReference type="InterPro" id="IPR008969">
    <property type="entry name" value="CarboxyPept-like_regulatory"/>
</dbReference>
<evidence type="ECO:0000256" key="10">
    <source>
        <dbReference type="ARBA" id="ARBA00023136"/>
    </source>
</evidence>
<organism evidence="17 18">
    <name type="scientific">Wenyingzhuangia marina</name>
    <dbReference type="NCBI Taxonomy" id="1195760"/>
    <lineage>
        <taxon>Bacteria</taxon>
        <taxon>Pseudomonadati</taxon>
        <taxon>Bacteroidota</taxon>
        <taxon>Flavobacteriia</taxon>
        <taxon>Flavobacteriales</taxon>
        <taxon>Flavobacteriaceae</taxon>
        <taxon>Wenyingzhuangia</taxon>
    </lineage>
</organism>
<keyword evidence="4" id="KW-0410">Iron transport</keyword>
<evidence type="ECO:0000256" key="4">
    <source>
        <dbReference type="ARBA" id="ARBA00022496"/>
    </source>
</evidence>
<dbReference type="SUPFAM" id="SSF56935">
    <property type="entry name" value="Porins"/>
    <property type="match status" value="2"/>
</dbReference>
<keyword evidence="10 12" id="KW-0472">Membrane</keyword>
<dbReference type="GO" id="GO:0015344">
    <property type="term" value="F:siderophore uptake transmembrane transporter activity"/>
    <property type="evidence" value="ECO:0007669"/>
    <property type="project" value="TreeGrafter"/>
</dbReference>
<proteinExistence type="inferred from homology"/>
<evidence type="ECO:0000256" key="11">
    <source>
        <dbReference type="ARBA" id="ARBA00023237"/>
    </source>
</evidence>